<dbReference type="Gene3D" id="3.40.50.300">
    <property type="entry name" value="P-loop containing nucleotide triphosphate hydrolases"/>
    <property type="match status" value="1"/>
</dbReference>
<dbReference type="InterPro" id="IPR003593">
    <property type="entry name" value="AAA+_ATPase"/>
</dbReference>
<proteinExistence type="inferred from homology"/>
<dbReference type="InterPro" id="IPR050763">
    <property type="entry name" value="ABC_transporter_ATP-binding"/>
</dbReference>
<evidence type="ECO:0000256" key="2">
    <source>
        <dbReference type="ARBA" id="ARBA00022448"/>
    </source>
</evidence>
<dbReference type="PANTHER" id="PTHR42711:SF5">
    <property type="entry name" value="ABC TRANSPORTER ATP-BINDING PROTEIN NATA"/>
    <property type="match status" value="1"/>
</dbReference>
<gene>
    <name evidence="7" type="ordered locus">Acid_0854</name>
</gene>
<dbReference type="InParanoid" id="Q02AR3"/>
<keyword evidence="2" id="KW-0813">Transport</keyword>
<dbReference type="FunCoup" id="Q02AR3">
    <property type="interactions" value="332"/>
</dbReference>
<dbReference type="EMBL" id="CP000473">
    <property type="protein sequence ID" value="ABJ81853.1"/>
    <property type="molecule type" value="Genomic_DNA"/>
</dbReference>
<evidence type="ECO:0000256" key="3">
    <source>
        <dbReference type="ARBA" id="ARBA00022458"/>
    </source>
</evidence>
<name>Q02AR3_SOLUE</name>
<dbReference type="GO" id="GO:0005524">
    <property type="term" value="F:ATP binding"/>
    <property type="evidence" value="ECO:0007669"/>
    <property type="project" value="UniProtKB-KW"/>
</dbReference>
<dbReference type="eggNOG" id="COG1131">
    <property type="taxonomic scope" value="Bacteria"/>
</dbReference>
<dbReference type="STRING" id="234267.Acid_0854"/>
<dbReference type="InterPro" id="IPR017871">
    <property type="entry name" value="ABC_transporter-like_CS"/>
</dbReference>
<dbReference type="InterPro" id="IPR003439">
    <property type="entry name" value="ABC_transporter-like_ATP-bd"/>
</dbReference>
<keyword evidence="3" id="KW-0536">Nodulation</keyword>
<evidence type="ECO:0000259" key="6">
    <source>
        <dbReference type="PROSITE" id="PS50893"/>
    </source>
</evidence>
<organism evidence="7">
    <name type="scientific">Solibacter usitatus (strain Ellin6076)</name>
    <dbReference type="NCBI Taxonomy" id="234267"/>
    <lineage>
        <taxon>Bacteria</taxon>
        <taxon>Pseudomonadati</taxon>
        <taxon>Acidobacteriota</taxon>
        <taxon>Terriglobia</taxon>
        <taxon>Bryobacterales</taxon>
        <taxon>Solibacteraceae</taxon>
        <taxon>Candidatus Solibacter</taxon>
    </lineage>
</organism>
<feature type="domain" description="ABC transporter" evidence="6">
    <location>
        <begin position="5"/>
        <end position="260"/>
    </location>
</feature>
<reference evidence="7" key="1">
    <citation type="submission" date="2006-10" db="EMBL/GenBank/DDBJ databases">
        <title>Complete sequence of Solibacter usitatus Ellin6076.</title>
        <authorList>
            <consortium name="US DOE Joint Genome Institute"/>
            <person name="Copeland A."/>
            <person name="Lucas S."/>
            <person name="Lapidus A."/>
            <person name="Barry K."/>
            <person name="Detter J.C."/>
            <person name="Glavina del Rio T."/>
            <person name="Hammon N."/>
            <person name="Israni S."/>
            <person name="Dalin E."/>
            <person name="Tice H."/>
            <person name="Pitluck S."/>
            <person name="Thompson L.S."/>
            <person name="Brettin T."/>
            <person name="Bruce D."/>
            <person name="Han C."/>
            <person name="Tapia R."/>
            <person name="Gilna P."/>
            <person name="Schmutz J."/>
            <person name="Larimer F."/>
            <person name="Land M."/>
            <person name="Hauser L."/>
            <person name="Kyrpides N."/>
            <person name="Mikhailova N."/>
            <person name="Janssen P.H."/>
            <person name="Kuske C.R."/>
            <person name="Richardson P."/>
        </authorList>
    </citation>
    <scope>NUCLEOTIDE SEQUENCE</scope>
    <source>
        <strain evidence="7">Ellin6076</strain>
    </source>
</reference>
<comment type="similarity">
    <text evidence="1">Belongs to the ABC transporter superfamily.</text>
</comment>
<dbReference type="GO" id="GO:0016887">
    <property type="term" value="F:ATP hydrolysis activity"/>
    <property type="evidence" value="ECO:0007669"/>
    <property type="project" value="InterPro"/>
</dbReference>
<accession>Q02AR3</accession>
<evidence type="ECO:0000256" key="4">
    <source>
        <dbReference type="ARBA" id="ARBA00022741"/>
    </source>
</evidence>
<dbReference type="PROSITE" id="PS50893">
    <property type="entry name" value="ABC_TRANSPORTER_2"/>
    <property type="match status" value="1"/>
</dbReference>
<evidence type="ECO:0000256" key="1">
    <source>
        <dbReference type="ARBA" id="ARBA00005417"/>
    </source>
</evidence>
<dbReference type="SUPFAM" id="SSF52540">
    <property type="entry name" value="P-loop containing nucleoside triphosphate hydrolases"/>
    <property type="match status" value="1"/>
</dbReference>
<dbReference type="HOGENOM" id="CLU_000604_1_2_0"/>
<protein>
    <submittedName>
        <fullName evidence="7">Daunorubicin resistance ABC transporter ATPase subunit</fullName>
    </submittedName>
</protein>
<dbReference type="PROSITE" id="PS00211">
    <property type="entry name" value="ABC_TRANSPORTER_1"/>
    <property type="match status" value="1"/>
</dbReference>
<dbReference type="AlphaFoldDB" id="Q02AR3"/>
<dbReference type="Pfam" id="PF00005">
    <property type="entry name" value="ABC_tran"/>
    <property type="match status" value="1"/>
</dbReference>
<evidence type="ECO:0000256" key="5">
    <source>
        <dbReference type="ARBA" id="ARBA00022840"/>
    </source>
</evidence>
<evidence type="ECO:0000313" key="7">
    <source>
        <dbReference type="EMBL" id="ABJ81853.1"/>
    </source>
</evidence>
<dbReference type="InterPro" id="IPR027417">
    <property type="entry name" value="P-loop_NTPase"/>
</dbReference>
<dbReference type="SMART" id="SM00382">
    <property type="entry name" value="AAA"/>
    <property type="match status" value="1"/>
</dbReference>
<keyword evidence="4" id="KW-0547">Nucleotide-binding</keyword>
<keyword evidence="5" id="KW-0067">ATP-binding</keyword>
<dbReference type="PANTHER" id="PTHR42711">
    <property type="entry name" value="ABC TRANSPORTER ATP-BINDING PROTEIN"/>
    <property type="match status" value="1"/>
</dbReference>
<dbReference type="KEGG" id="sus:Acid_0854"/>
<sequence>MAIGIRTENLRKVYDTPPPMAARGAGFSFTPQRSGPKKKFELVALDSVSFEIRAGEIFGLLGPNGAGKSTTIGILTTRTEPTSGRAFIGEFDVWREQVRAKRLIGVVPQRPNLDFALTAREILTFHGAYFGQSARERERRADELLEKFKLTDRATHMVRTFSGGMMQRMVIARAMMHDPEVLFLDEPSAGLDPQTRLLLWEIIRDYNRQGKTIVLTTHYMDEADTLCDRLAIIDHGRIISQGTPGELKASIPGGYLLRLRFDRVAEALLAELSKLPGVNEVRPAEPAGADLYADRGGQLIGPIVNATQAAGFELRDVHIAEPSLETLFLHHTGRSLRD</sequence>